<feature type="transmembrane region" description="Helical" evidence="6">
    <location>
        <begin position="41"/>
        <end position="61"/>
    </location>
</feature>
<evidence type="ECO:0000256" key="6">
    <source>
        <dbReference type="SAM" id="Phobius"/>
    </source>
</evidence>
<dbReference type="InterPro" id="IPR052337">
    <property type="entry name" value="SAT4-like"/>
</dbReference>
<feature type="transmembrane region" description="Helical" evidence="6">
    <location>
        <begin position="81"/>
        <end position="109"/>
    </location>
</feature>
<dbReference type="InterPro" id="IPR049326">
    <property type="entry name" value="Rhodopsin_dom_fungi"/>
</dbReference>
<dbReference type="PANTHER" id="PTHR33048">
    <property type="entry name" value="PTH11-LIKE INTEGRAL MEMBRANE PROTEIN (AFU_ORTHOLOGUE AFUA_5G11245)"/>
    <property type="match status" value="1"/>
</dbReference>
<feature type="domain" description="Rhodopsin" evidence="7">
    <location>
        <begin position="25"/>
        <end position="256"/>
    </location>
</feature>
<evidence type="ECO:0000256" key="4">
    <source>
        <dbReference type="ARBA" id="ARBA00023136"/>
    </source>
</evidence>
<reference evidence="8 9" key="1">
    <citation type="submission" date="2021-11" db="EMBL/GenBank/DDBJ databases">
        <title>Black yeast isolated from Biological Soil Crust.</title>
        <authorList>
            <person name="Kurbessoian T."/>
        </authorList>
    </citation>
    <scope>NUCLEOTIDE SEQUENCE [LARGE SCALE GENOMIC DNA]</scope>
    <source>
        <strain evidence="8 9">CCFEE 5522</strain>
    </source>
</reference>
<feature type="transmembrane region" description="Helical" evidence="6">
    <location>
        <begin position="206"/>
        <end position="227"/>
    </location>
</feature>
<feature type="transmembrane region" description="Helical" evidence="6">
    <location>
        <begin position="12"/>
        <end position="29"/>
    </location>
</feature>
<keyword evidence="3 6" id="KW-1133">Transmembrane helix</keyword>
<evidence type="ECO:0000256" key="2">
    <source>
        <dbReference type="ARBA" id="ARBA00022692"/>
    </source>
</evidence>
<dbReference type="GO" id="GO:0016020">
    <property type="term" value="C:membrane"/>
    <property type="evidence" value="ECO:0007669"/>
    <property type="project" value="UniProtKB-SubCell"/>
</dbReference>
<feature type="transmembrane region" description="Helical" evidence="6">
    <location>
        <begin position="121"/>
        <end position="143"/>
    </location>
</feature>
<keyword evidence="9" id="KW-1185">Reference proteome</keyword>
<dbReference type="Pfam" id="PF20684">
    <property type="entry name" value="Fung_rhodopsin"/>
    <property type="match status" value="1"/>
</dbReference>
<evidence type="ECO:0000256" key="3">
    <source>
        <dbReference type="ARBA" id="ARBA00022989"/>
    </source>
</evidence>
<sequence>MADNAKPLLGLGWTLLLGSGAVVGLRMYARLTRVRRVAVDDYLMLASWSSEVFHMIFVTVACTKGLGHHFAALTPTQQQHALFYTIGLVEVFAVITCMWGRLSFAAFLLYIIGPSDVQKRWALRSVIAVQILVNLIVIIQIYTQCGRHVTALWDYAAAAHATCLSPMVETIIGYVQSGVNSMCDITLTVLPAMILWNLNMPLTQKIGLGATLTLSIFAFAASLAKAVQIRNLGAKDDFTWYMVSLQTWVCIENNVVMGGEVDGRPREEYILQSVSAPVNQITKTMDVHVAYEARSEAAERDEKEDASSYRVS</sequence>
<evidence type="ECO:0000256" key="5">
    <source>
        <dbReference type="ARBA" id="ARBA00038359"/>
    </source>
</evidence>
<evidence type="ECO:0000256" key="1">
    <source>
        <dbReference type="ARBA" id="ARBA00004141"/>
    </source>
</evidence>
<comment type="subcellular location">
    <subcellularLocation>
        <location evidence="1">Membrane</location>
        <topology evidence="1">Multi-pass membrane protein</topology>
    </subcellularLocation>
</comment>
<dbReference type="PANTHER" id="PTHR33048:SF146">
    <property type="entry name" value="INTEGRAL MEMBRANE PROTEIN"/>
    <property type="match status" value="1"/>
</dbReference>
<evidence type="ECO:0000259" key="7">
    <source>
        <dbReference type="Pfam" id="PF20684"/>
    </source>
</evidence>
<comment type="caution">
    <text evidence="8">The sequence shown here is derived from an EMBL/GenBank/DDBJ whole genome shotgun (WGS) entry which is preliminary data.</text>
</comment>
<gene>
    <name evidence="8" type="ORF">LTR36_010942</name>
</gene>
<dbReference type="AlphaFoldDB" id="A0AAV9J3F2"/>
<organism evidence="8 9">
    <name type="scientific">Oleoguttula mirabilis</name>
    <dbReference type="NCBI Taxonomy" id="1507867"/>
    <lineage>
        <taxon>Eukaryota</taxon>
        <taxon>Fungi</taxon>
        <taxon>Dikarya</taxon>
        <taxon>Ascomycota</taxon>
        <taxon>Pezizomycotina</taxon>
        <taxon>Dothideomycetes</taxon>
        <taxon>Dothideomycetidae</taxon>
        <taxon>Mycosphaerellales</taxon>
        <taxon>Teratosphaeriaceae</taxon>
        <taxon>Oleoguttula</taxon>
    </lineage>
</organism>
<keyword evidence="2 6" id="KW-0812">Transmembrane</keyword>
<accession>A0AAV9J3F2</accession>
<comment type="similarity">
    <text evidence="5">Belongs to the SAT4 family.</text>
</comment>
<proteinExistence type="inferred from homology"/>
<evidence type="ECO:0000313" key="8">
    <source>
        <dbReference type="EMBL" id="KAK4539421.1"/>
    </source>
</evidence>
<dbReference type="EMBL" id="JAVFHQ010000095">
    <property type="protein sequence ID" value="KAK4539421.1"/>
    <property type="molecule type" value="Genomic_DNA"/>
</dbReference>
<protein>
    <recommendedName>
        <fullName evidence="7">Rhodopsin domain-containing protein</fullName>
    </recommendedName>
</protein>
<name>A0AAV9J3F2_9PEZI</name>
<keyword evidence="4 6" id="KW-0472">Membrane</keyword>
<dbReference type="Proteomes" id="UP001324427">
    <property type="component" value="Unassembled WGS sequence"/>
</dbReference>
<evidence type="ECO:0000313" key="9">
    <source>
        <dbReference type="Proteomes" id="UP001324427"/>
    </source>
</evidence>